<comment type="similarity">
    <text evidence="1">Belongs to the cystatin family.</text>
</comment>
<evidence type="ECO:0000313" key="6">
    <source>
        <dbReference type="EMBL" id="VDK25803.1"/>
    </source>
</evidence>
<dbReference type="CDD" id="cd00042">
    <property type="entry name" value="CY"/>
    <property type="match status" value="1"/>
</dbReference>
<accession>A0A0M3JDX4</accession>
<sequence length="107" mass="11507">MKMQCSIAIAVVFGCIVVMQAEAGLTGGSKEVDVNDPEIKELTAKSIAKIDALMNDGHSHELIRVVSASKQVVSGLKYTLKILVSGEGHQAVSDCSFIDIMQRFARQ</sequence>
<reference evidence="6 7" key="2">
    <citation type="submission" date="2018-11" db="EMBL/GenBank/DDBJ databases">
        <authorList>
            <consortium name="Pathogen Informatics"/>
        </authorList>
    </citation>
    <scope>NUCLEOTIDE SEQUENCE [LARGE SCALE GENOMIC DNA]</scope>
</reference>
<feature type="chain" id="PRO_5043120858" evidence="4">
    <location>
        <begin position="24"/>
        <end position="107"/>
    </location>
</feature>
<keyword evidence="4" id="KW-0732">Signal</keyword>
<dbReference type="OrthoDB" id="1908104at2759"/>
<name>A0A0M3JDX4_ANISI</name>
<dbReference type="Pfam" id="PF00031">
    <property type="entry name" value="Cystatin"/>
    <property type="match status" value="1"/>
</dbReference>
<protein>
    <submittedName>
        <fullName evidence="8">Cystatin</fullName>
    </submittedName>
</protein>
<keyword evidence="7" id="KW-1185">Reference proteome</keyword>
<evidence type="ECO:0000256" key="3">
    <source>
        <dbReference type="ARBA" id="ARBA00022704"/>
    </source>
</evidence>
<dbReference type="GO" id="GO:0031982">
    <property type="term" value="C:vesicle"/>
    <property type="evidence" value="ECO:0007669"/>
    <property type="project" value="TreeGrafter"/>
</dbReference>
<gene>
    <name evidence="6" type="ORF">ASIM_LOCUS5608</name>
</gene>
<feature type="domain" description="Cystatin" evidence="5">
    <location>
        <begin position="24"/>
        <end position="107"/>
    </location>
</feature>
<dbReference type="PANTHER" id="PTHR46186">
    <property type="entry name" value="CYSTATIN"/>
    <property type="match status" value="1"/>
</dbReference>
<dbReference type="InterPro" id="IPR000010">
    <property type="entry name" value="Cystatin_dom"/>
</dbReference>
<reference evidence="8" key="1">
    <citation type="submission" date="2017-02" db="UniProtKB">
        <authorList>
            <consortium name="WormBaseParasite"/>
        </authorList>
    </citation>
    <scope>IDENTIFICATION</scope>
</reference>
<proteinExistence type="inferred from homology"/>
<dbReference type="SMART" id="SM00043">
    <property type="entry name" value="CY"/>
    <property type="match status" value="1"/>
</dbReference>
<feature type="signal peptide" evidence="4">
    <location>
        <begin position="1"/>
        <end position="23"/>
    </location>
</feature>
<dbReference type="SUPFAM" id="SSF54403">
    <property type="entry name" value="Cystatin/monellin"/>
    <property type="match status" value="1"/>
</dbReference>
<evidence type="ECO:0000313" key="8">
    <source>
        <dbReference type="WBParaSite" id="ASIM_0000581501-mRNA-1"/>
    </source>
</evidence>
<dbReference type="GO" id="GO:0004869">
    <property type="term" value="F:cysteine-type endopeptidase inhibitor activity"/>
    <property type="evidence" value="ECO:0007669"/>
    <property type="project" value="UniProtKB-KW"/>
</dbReference>
<dbReference type="EMBL" id="UYRR01011198">
    <property type="protein sequence ID" value="VDK25803.1"/>
    <property type="molecule type" value="Genomic_DNA"/>
</dbReference>
<dbReference type="Gene3D" id="3.10.450.10">
    <property type="match status" value="1"/>
</dbReference>
<dbReference type="InterPro" id="IPR046350">
    <property type="entry name" value="Cystatin_sf"/>
</dbReference>
<dbReference type="AlphaFoldDB" id="A0A0M3JDX4"/>
<evidence type="ECO:0000259" key="5">
    <source>
        <dbReference type="SMART" id="SM00043"/>
    </source>
</evidence>
<dbReference type="PANTHER" id="PTHR46186:SF2">
    <property type="entry name" value="CYSTATIN"/>
    <property type="match status" value="1"/>
</dbReference>
<dbReference type="GO" id="GO:0005737">
    <property type="term" value="C:cytoplasm"/>
    <property type="evidence" value="ECO:0007669"/>
    <property type="project" value="TreeGrafter"/>
</dbReference>
<evidence type="ECO:0000256" key="2">
    <source>
        <dbReference type="ARBA" id="ARBA00022690"/>
    </source>
</evidence>
<dbReference type="WBParaSite" id="ASIM_0000581501-mRNA-1">
    <property type="protein sequence ID" value="ASIM_0000581501-mRNA-1"/>
    <property type="gene ID" value="ASIM_0000581501"/>
</dbReference>
<dbReference type="Proteomes" id="UP000267096">
    <property type="component" value="Unassembled WGS sequence"/>
</dbReference>
<dbReference type="GO" id="GO:0005615">
    <property type="term" value="C:extracellular space"/>
    <property type="evidence" value="ECO:0007669"/>
    <property type="project" value="TreeGrafter"/>
</dbReference>
<evidence type="ECO:0000256" key="1">
    <source>
        <dbReference type="ARBA" id="ARBA00009403"/>
    </source>
</evidence>
<organism evidence="8">
    <name type="scientific">Anisakis simplex</name>
    <name type="common">Herring worm</name>
    <dbReference type="NCBI Taxonomy" id="6269"/>
    <lineage>
        <taxon>Eukaryota</taxon>
        <taxon>Metazoa</taxon>
        <taxon>Ecdysozoa</taxon>
        <taxon>Nematoda</taxon>
        <taxon>Chromadorea</taxon>
        <taxon>Rhabditida</taxon>
        <taxon>Spirurina</taxon>
        <taxon>Ascaridomorpha</taxon>
        <taxon>Ascaridoidea</taxon>
        <taxon>Anisakidae</taxon>
        <taxon>Anisakis</taxon>
        <taxon>Anisakis simplex complex</taxon>
    </lineage>
</organism>
<keyword evidence="2" id="KW-0646">Protease inhibitor</keyword>
<keyword evidence="3" id="KW-0789">Thiol protease inhibitor</keyword>
<evidence type="ECO:0000256" key="4">
    <source>
        <dbReference type="SAM" id="SignalP"/>
    </source>
</evidence>
<dbReference type="PROSITE" id="PS51257">
    <property type="entry name" value="PROKAR_LIPOPROTEIN"/>
    <property type="match status" value="1"/>
</dbReference>
<evidence type="ECO:0000313" key="7">
    <source>
        <dbReference type="Proteomes" id="UP000267096"/>
    </source>
</evidence>